<evidence type="ECO:0000256" key="15">
    <source>
        <dbReference type="PROSITE-ProRule" id="PRU00169"/>
    </source>
</evidence>
<dbReference type="Pfam" id="PF02518">
    <property type="entry name" value="HATPase_c"/>
    <property type="match status" value="1"/>
</dbReference>
<comment type="catalytic activity">
    <reaction evidence="1">
        <text>ATP + protein L-histidine = ADP + protein N-phospho-L-histidine.</text>
        <dbReference type="EC" id="2.7.13.3"/>
    </reaction>
</comment>
<feature type="modified residue" description="Phosphohistidine" evidence="14">
    <location>
        <position position="534"/>
    </location>
</feature>
<dbReference type="GO" id="GO:0000155">
    <property type="term" value="F:phosphorelay sensor kinase activity"/>
    <property type="evidence" value="ECO:0007669"/>
    <property type="project" value="UniProtKB-ARBA"/>
</dbReference>
<dbReference type="SUPFAM" id="SSF52172">
    <property type="entry name" value="CheY-like"/>
    <property type="match status" value="2"/>
</dbReference>
<gene>
    <name evidence="19" type="ORF">HXL68_12730</name>
</gene>
<keyword evidence="5 15" id="KW-0597">Phosphoprotein</keyword>
<proteinExistence type="predicted"/>
<keyword evidence="6" id="KW-0812">Transmembrane</keyword>
<dbReference type="Gene3D" id="3.40.50.2300">
    <property type="match status" value="2"/>
</dbReference>
<organism evidence="19 20">
    <name type="scientific">Dechloromonas agitata</name>
    <dbReference type="NCBI Taxonomy" id="73030"/>
    <lineage>
        <taxon>Bacteria</taxon>
        <taxon>Pseudomonadati</taxon>
        <taxon>Pseudomonadota</taxon>
        <taxon>Betaproteobacteria</taxon>
        <taxon>Rhodocyclales</taxon>
        <taxon>Azonexaceae</taxon>
        <taxon>Dechloromonas</taxon>
    </lineage>
</organism>
<dbReference type="InterPro" id="IPR011006">
    <property type="entry name" value="CheY-like_superfamily"/>
</dbReference>
<dbReference type="PROSITE" id="PS50109">
    <property type="entry name" value="HIS_KIN"/>
    <property type="match status" value="1"/>
</dbReference>
<feature type="modified residue" description="4-aspartylphosphate" evidence="15">
    <location>
        <position position="386"/>
    </location>
</feature>
<dbReference type="SMART" id="SM00448">
    <property type="entry name" value="REC"/>
    <property type="match status" value="2"/>
</dbReference>
<dbReference type="Pfam" id="PF01627">
    <property type="entry name" value="Hpt"/>
    <property type="match status" value="1"/>
</dbReference>
<dbReference type="SUPFAM" id="SSF47226">
    <property type="entry name" value="Histidine-containing phosphotransfer domain, HPT domain"/>
    <property type="match status" value="1"/>
</dbReference>
<keyword evidence="7" id="KW-0547">Nucleotide-binding</keyword>
<dbReference type="Gene3D" id="3.30.565.10">
    <property type="entry name" value="Histidine kinase-like ATPase, C-terminal domain"/>
    <property type="match status" value="1"/>
</dbReference>
<comment type="caution">
    <text evidence="19">The sequence shown here is derived from an EMBL/GenBank/DDBJ whole genome shotgun (WGS) entry which is preliminary data.</text>
</comment>
<dbReference type="CDD" id="cd16922">
    <property type="entry name" value="HATPase_EvgS-ArcB-TorS-like"/>
    <property type="match status" value="1"/>
</dbReference>
<reference evidence="19" key="1">
    <citation type="submission" date="2020-04" db="EMBL/GenBank/DDBJ databases">
        <title>Deep metagenomics examines the oral microbiome during advanced dental caries in children, revealing novel taxa and co-occurrences with host molecules.</title>
        <authorList>
            <person name="Baker J.L."/>
            <person name="Morton J.T."/>
            <person name="Dinis M."/>
            <person name="Alvarez R."/>
            <person name="Tran N.C."/>
            <person name="Knight R."/>
            <person name="Edlund A."/>
        </authorList>
    </citation>
    <scope>NUCLEOTIDE SEQUENCE</scope>
    <source>
        <strain evidence="19">JCVI_32_bin.24</strain>
    </source>
</reference>
<dbReference type="Gene3D" id="1.20.120.160">
    <property type="entry name" value="HPT domain"/>
    <property type="match status" value="1"/>
</dbReference>
<dbReference type="InterPro" id="IPR003594">
    <property type="entry name" value="HATPase_dom"/>
</dbReference>
<keyword evidence="9" id="KW-1133">Transmembrane helix</keyword>
<evidence type="ECO:0000256" key="3">
    <source>
        <dbReference type="ARBA" id="ARBA00012438"/>
    </source>
</evidence>
<dbReference type="PROSITE" id="PS50894">
    <property type="entry name" value="HPT"/>
    <property type="match status" value="1"/>
</dbReference>
<dbReference type="Pfam" id="PF00072">
    <property type="entry name" value="Response_reg"/>
    <property type="match status" value="2"/>
</dbReference>
<evidence type="ECO:0000313" key="19">
    <source>
        <dbReference type="EMBL" id="MBF1165890.1"/>
    </source>
</evidence>
<dbReference type="CDD" id="cd17546">
    <property type="entry name" value="REC_hyHK_CKI1_RcsC-like"/>
    <property type="match status" value="2"/>
</dbReference>
<feature type="modified residue" description="4-aspartylphosphate" evidence="15">
    <location>
        <position position="250"/>
    </location>
</feature>
<dbReference type="SMART" id="SM00073">
    <property type="entry name" value="HPT"/>
    <property type="match status" value="1"/>
</dbReference>
<feature type="domain" description="Histidine kinase" evidence="16">
    <location>
        <begin position="1"/>
        <end position="178"/>
    </location>
</feature>
<feature type="domain" description="HPt" evidence="18">
    <location>
        <begin position="495"/>
        <end position="589"/>
    </location>
</feature>
<evidence type="ECO:0000259" key="18">
    <source>
        <dbReference type="PROSITE" id="PS50894"/>
    </source>
</evidence>
<evidence type="ECO:0000256" key="9">
    <source>
        <dbReference type="ARBA" id="ARBA00022989"/>
    </source>
</evidence>
<feature type="non-terminal residue" evidence="19">
    <location>
        <position position="1"/>
    </location>
</feature>
<comment type="function">
    <text evidence="12">Member of the two-component regulatory system BvgS/BvgA. Phosphorylates BvgA via a four-step phosphorelay in response to environmental signals.</text>
</comment>
<evidence type="ECO:0000256" key="6">
    <source>
        <dbReference type="ARBA" id="ARBA00022692"/>
    </source>
</evidence>
<comment type="subcellular location">
    <subcellularLocation>
        <location evidence="2">Cell membrane</location>
        <topology evidence="2">Multi-pass membrane protein</topology>
    </subcellularLocation>
</comment>
<evidence type="ECO:0000256" key="12">
    <source>
        <dbReference type="ARBA" id="ARBA00058004"/>
    </source>
</evidence>
<accession>A0A930BU13</accession>
<sequence>LGIINDILDFSKIEAGKMKLEVGHFEVDRLVGNACGLIAERAQLKGLEVVSDIAALPPMLQGDAMRIGQILVNFLSNAVKFTEQGSVILRGSVVSEDETRIVARFAVHDTGIGMTSEETGRLFQAFEQADISTTRKFGGTGLGLAISRRLVELMDGRIGVDSTPGKGSTFWIELPLDKVAGQRQRQVAAVLPSASRVLIVDDIDDARQAMTATLLDLGTRPEALASGEQAIDAIAAADAAGQPYSLVLLDWQMPGLNGMQVAARLRDMVLRRRPTVLLVSGTLDAPREHLHAAGISGFVAKPLTASSLLVALEQCPETLATRLAEVDTTSPRLAGYRVLLAEDNPLNQEVAVTLLEEAGITVDVAEDGLIALAKAQSHPYDLILLDVQMPNMDGLSAARELRKLPQYATTPIVAMTANAFDEDRQSALDAGMNEHVAKPVDPDVLYGVLHRLLGAPPASMTAPAAPPAPGNPQEEALAHVAGLDIQAGLRSTSGKPDKLFDLLGMFAKHHSGDFDKLRHSLLQGDYRNARLLIHSLKGTSATLGLNAFSDCVARLEKMIVAETPASQLGQDIERLATWLTNLVEQIREITPPGQSEIDESSGVDLAQLGSELAALRLLLSEDNLTACDAFSALEARFKAIAGRSASRMRLEIDDYDFAAALRTLDAIIESTPTLRQAVDAVAAAGR</sequence>
<dbReference type="InterPro" id="IPR036890">
    <property type="entry name" value="HATPase_C_sf"/>
</dbReference>
<dbReference type="SMART" id="SM00387">
    <property type="entry name" value="HATPase_c"/>
    <property type="match status" value="1"/>
</dbReference>
<evidence type="ECO:0000256" key="13">
    <source>
        <dbReference type="ARBA" id="ARBA00070152"/>
    </source>
</evidence>
<evidence type="ECO:0000256" key="7">
    <source>
        <dbReference type="ARBA" id="ARBA00022741"/>
    </source>
</evidence>
<evidence type="ECO:0000313" key="20">
    <source>
        <dbReference type="Proteomes" id="UP000718593"/>
    </source>
</evidence>
<dbReference type="SUPFAM" id="SSF55874">
    <property type="entry name" value="ATPase domain of HSP90 chaperone/DNA topoisomerase II/histidine kinase"/>
    <property type="match status" value="1"/>
</dbReference>
<feature type="domain" description="Response regulatory" evidence="17">
    <location>
        <begin position="337"/>
        <end position="453"/>
    </location>
</feature>
<dbReference type="GO" id="GO:0005524">
    <property type="term" value="F:ATP binding"/>
    <property type="evidence" value="ECO:0007669"/>
    <property type="project" value="UniProtKB-KW"/>
</dbReference>
<dbReference type="FunFam" id="3.30.565.10:FF:000010">
    <property type="entry name" value="Sensor histidine kinase RcsC"/>
    <property type="match status" value="1"/>
</dbReference>
<evidence type="ECO:0000256" key="11">
    <source>
        <dbReference type="ARBA" id="ARBA00023136"/>
    </source>
</evidence>
<dbReference type="PRINTS" id="PR00344">
    <property type="entry name" value="BCTRLSENSOR"/>
</dbReference>
<evidence type="ECO:0000256" key="2">
    <source>
        <dbReference type="ARBA" id="ARBA00004651"/>
    </source>
</evidence>
<evidence type="ECO:0000256" key="8">
    <source>
        <dbReference type="ARBA" id="ARBA00022840"/>
    </source>
</evidence>
<dbReference type="InterPro" id="IPR005467">
    <property type="entry name" value="His_kinase_dom"/>
</dbReference>
<dbReference type="GO" id="GO:0005886">
    <property type="term" value="C:plasma membrane"/>
    <property type="evidence" value="ECO:0007669"/>
    <property type="project" value="UniProtKB-SubCell"/>
</dbReference>
<evidence type="ECO:0000259" key="16">
    <source>
        <dbReference type="PROSITE" id="PS50109"/>
    </source>
</evidence>
<dbReference type="EC" id="2.7.13.3" evidence="3"/>
<evidence type="ECO:0000256" key="10">
    <source>
        <dbReference type="ARBA" id="ARBA00023012"/>
    </source>
</evidence>
<evidence type="ECO:0000256" key="14">
    <source>
        <dbReference type="PROSITE-ProRule" id="PRU00110"/>
    </source>
</evidence>
<dbReference type="Proteomes" id="UP000718593">
    <property type="component" value="Unassembled WGS sequence"/>
</dbReference>
<dbReference type="InterPro" id="IPR036641">
    <property type="entry name" value="HPT_dom_sf"/>
</dbReference>
<evidence type="ECO:0000256" key="4">
    <source>
        <dbReference type="ARBA" id="ARBA00022475"/>
    </source>
</evidence>
<evidence type="ECO:0000256" key="5">
    <source>
        <dbReference type="ARBA" id="ARBA00022553"/>
    </source>
</evidence>
<dbReference type="InterPro" id="IPR004358">
    <property type="entry name" value="Sig_transdc_His_kin-like_C"/>
</dbReference>
<keyword evidence="10" id="KW-0902">Two-component regulatory system</keyword>
<dbReference type="EMBL" id="JABZMI010000299">
    <property type="protein sequence ID" value="MBF1165890.1"/>
    <property type="molecule type" value="Genomic_DNA"/>
</dbReference>
<dbReference type="PANTHER" id="PTHR45339">
    <property type="entry name" value="HYBRID SIGNAL TRANSDUCTION HISTIDINE KINASE J"/>
    <property type="match status" value="1"/>
</dbReference>
<keyword evidence="8" id="KW-0067">ATP-binding</keyword>
<keyword evidence="11" id="KW-0472">Membrane</keyword>
<protein>
    <recommendedName>
        <fullName evidence="13">Virulence sensor protein BvgS</fullName>
        <ecNumber evidence="3">2.7.13.3</ecNumber>
    </recommendedName>
</protein>
<dbReference type="PANTHER" id="PTHR45339:SF1">
    <property type="entry name" value="HYBRID SIGNAL TRANSDUCTION HISTIDINE KINASE J"/>
    <property type="match status" value="1"/>
</dbReference>
<dbReference type="PROSITE" id="PS50110">
    <property type="entry name" value="RESPONSE_REGULATORY"/>
    <property type="match status" value="2"/>
</dbReference>
<evidence type="ECO:0000256" key="1">
    <source>
        <dbReference type="ARBA" id="ARBA00000085"/>
    </source>
</evidence>
<evidence type="ECO:0000259" key="17">
    <source>
        <dbReference type="PROSITE" id="PS50110"/>
    </source>
</evidence>
<keyword evidence="4" id="KW-1003">Cell membrane</keyword>
<dbReference type="InterPro" id="IPR001789">
    <property type="entry name" value="Sig_transdc_resp-reg_receiver"/>
</dbReference>
<dbReference type="AlphaFoldDB" id="A0A930BU13"/>
<feature type="domain" description="Response regulatory" evidence="17">
    <location>
        <begin position="196"/>
        <end position="316"/>
    </location>
</feature>
<name>A0A930BU13_9RHOO</name>
<dbReference type="InterPro" id="IPR008207">
    <property type="entry name" value="Sig_transdc_His_kin_Hpt_dom"/>
</dbReference>